<evidence type="ECO:0000259" key="4">
    <source>
        <dbReference type="PROSITE" id="PS50042"/>
    </source>
</evidence>
<dbReference type="AlphaFoldDB" id="A0A411HHN7"/>
<dbReference type="InterPro" id="IPR050097">
    <property type="entry name" value="Ferredoxin-NADP_redctase_2"/>
</dbReference>
<dbReference type="Pfam" id="PF07992">
    <property type="entry name" value="Pyr_redox_2"/>
    <property type="match status" value="1"/>
</dbReference>
<dbReference type="CDD" id="cd00038">
    <property type="entry name" value="CAP_ED"/>
    <property type="match status" value="1"/>
</dbReference>
<proteinExistence type="predicted"/>
<dbReference type="RefSeq" id="WP_129832284.1">
    <property type="nucleotide sequence ID" value="NZ_CP035704.1"/>
</dbReference>
<dbReference type="Pfam" id="PF00027">
    <property type="entry name" value="cNMP_binding"/>
    <property type="match status" value="1"/>
</dbReference>
<dbReference type="InterPro" id="IPR014710">
    <property type="entry name" value="RmlC-like_jellyroll"/>
</dbReference>
<dbReference type="GO" id="GO:0016491">
    <property type="term" value="F:oxidoreductase activity"/>
    <property type="evidence" value="ECO:0007669"/>
    <property type="project" value="UniProtKB-KW"/>
</dbReference>
<dbReference type="PRINTS" id="PR00469">
    <property type="entry name" value="PNDRDTASEII"/>
</dbReference>
<comment type="subcellular location">
    <subcellularLocation>
        <location evidence="1">Cytoplasm</location>
    </subcellularLocation>
</comment>
<sequence>MSLSETRRHQIFPILSAVQIAIARRFALSAPQRFAAGATLFAVGENAAPAFLILDGELEIHRRDASGRESITSTHGIGEISGEVSQLAGRQSLVEGRAGSRGCEAVAYDAAHLRALLIGTAEIGEIIMRAFILRRTAYINEGGSGSVLLGRRNDPVLIHIEGFLGRNGYPFTVMDALDDGDGHALIERLGLRNEDMPIVLCPNGAVLKRPTDAQIGVCLGITPEIDPEHVYDVAVVGAGPAGLATAVYAASEGLSVLVLDAHAFGGQAGASSRIENYLGFPTGISGQALTGRAFAQAQKFGAEIAIPIAVENLHCGKKAPHPHAGFGLQLAGNRSAQARTVVIASGVRYRRPDIANLAMFEGAGVSYWASPIEASLCAGEHIALVGAGNSAGQAVVFLADKVKSLHLMVRGSDLAASMSQYLVDRIHALPNVKVHLRTEVIALSGDADNGLQGASFRNRDNGLVWTGPLRHLFLFIGADPNTDWLSDCSVALDAHGFVRTGEVLNRDSWCATERAPLPLETTVAGVFAIGDVRAGSTKRVAAAVGEGAQVVAAIHSILSKEKEKTV</sequence>
<evidence type="ECO:0000256" key="3">
    <source>
        <dbReference type="ARBA" id="ARBA00023002"/>
    </source>
</evidence>
<dbReference type="PRINTS" id="PR00368">
    <property type="entry name" value="FADPNR"/>
</dbReference>
<keyword evidence="2" id="KW-0285">Flavoprotein</keyword>
<dbReference type="KEGG" id="xbc:ELE36_06430"/>
<reference evidence="5 6" key="1">
    <citation type="submission" date="2019-01" db="EMBL/GenBank/DDBJ databases">
        <title>Pseudolysobacter antarctica gen. nov., sp. nov., isolated from Fildes Peninsula, Antarctica.</title>
        <authorList>
            <person name="Wei Z."/>
            <person name="Peng F."/>
        </authorList>
    </citation>
    <scope>NUCLEOTIDE SEQUENCE [LARGE SCALE GENOMIC DNA]</scope>
    <source>
        <strain evidence="5 6">AQ6-296</strain>
    </source>
</reference>
<dbReference type="Proteomes" id="UP000291562">
    <property type="component" value="Chromosome"/>
</dbReference>
<name>A0A411HHN7_9GAMM</name>
<dbReference type="Gene3D" id="2.60.120.10">
    <property type="entry name" value="Jelly Rolls"/>
    <property type="match status" value="1"/>
</dbReference>
<dbReference type="InterPro" id="IPR036188">
    <property type="entry name" value="FAD/NAD-bd_sf"/>
</dbReference>
<evidence type="ECO:0000313" key="6">
    <source>
        <dbReference type="Proteomes" id="UP000291562"/>
    </source>
</evidence>
<dbReference type="InterPro" id="IPR000595">
    <property type="entry name" value="cNMP-bd_dom"/>
</dbReference>
<keyword evidence="3" id="KW-0560">Oxidoreductase</keyword>
<protein>
    <submittedName>
        <fullName evidence="5">FAD-dependent oxidoreductase</fullName>
    </submittedName>
</protein>
<feature type="domain" description="Cyclic nucleotide-binding" evidence="4">
    <location>
        <begin position="1"/>
        <end position="134"/>
    </location>
</feature>
<dbReference type="SUPFAM" id="SSF51206">
    <property type="entry name" value="cAMP-binding domain-like"/>
    <property type="match status" value="1"/>
</dbReference>
<dbReference type="Gene3D" id="3.50.50.60">
    <property type="entry name" value="FAD/NAD(P)-binding domain"/>
    <property type="match status" value="2"/>
</dbReference>
<dbReference type="PROSITE" id="PS50042">
    <property type="entry name" value="CNMP_BINDING_3"/>
    <property type="match status" value="1"/>
</dbReference>
<organism evidence="5 6">
    <name type="scientific">Pseudolysobacter antarcticus</name>
    <dbReference type="NCBI Taxonomy" id="2511995"/>
    <lineage>
        <taxon>Bacteria</taxon>
        <taxon>Pseudomonadati</taxon>
        <taxon>Pseudomonadota</taxon>
        <taxon>Gammaproteobacteria</taxon>
        <taxon>Lysobacterales</taxon>
        <taxon>Rhodanobacteraceae</taxon>
        <taxon>Pseudolysobacter</taxon>
    </lineage>
</organism>
<accession>A0A411HHN7</accession>
<keyword evidence="6" id="KW-1185">Reference proteome</keyword>
<gene>
    <name evidence="5" type="ORF">ELE36_06430</name>
</gene>
<dbReference type="InterPro" id="IPR018490">
    <property type="entry name" value="cNMP-bd_dom_sf"/>
</dbReference>
<dbReference type="OrthoDB" id="109585at2"/>
<dbReference type="GO" id="GO:0005737">
    <property type="term" value="C:cytoplasm"/>
    <property type="evidence" value="ECO:0007669"/>
    <property type="project" value="UniProtKB-SubCell"/>
</dbReference>
<evidence type="ECO:0000313" key="5">
    <source>
        <dbReference type="EMBL" id="QBB70025.1"/>
    </source>
</evidence>
<dbReference type="PANTHER" id="PTHR48105">
    <property type="entry name" value="THIOREDOXIN REDUCTASE 1-RELATED-RELATED"/>
    <property type="match status" value="1"/>
</dbReference>
<evidence type="ECO:0000256" key="2">
    <source>
        <dbReference type="ARBA" id="ARBA00022630"/>
    </source>
</evidence>
<dbReference type="InterPro" id="IPR023753">
    <property type="entry name" value="FAD/NAD-binding_dom"/>
</dbReference>
<dbReference type="EMBL" id="CP035704">
    <property type="protein sequence ID" value="QBB70025.1"/>
    <property type="molecule type" value="Genomic_DNA"/>
</dbReference>
<evidence type="ECO:0000256" key="1">
    <source>
        <dbReference type="ARBA" id="ARBA00004496"/>
    </source>
</evidence>
<dbReference type="SUPFAM" id="SSF51905">
    <property type="entry name" value="FAD/NAD(P)-binding domain"/>
    <property type="match status" value="1"/>
</dbReference>